<dbReference type="EMBL" id="UYSG01001294">
    <property type="protein sequence ID" value="VDL40233.1"/>
    <property type="molecule type" value="Genomic_DNA"/>
</dbReference>
<dbReference type="STRING" id="6216.A0A0R3SG67"/>
<accession>A0A0R3SG67</accession>
<dbReference type="OrthoDB" id="6363363at2759"/>
<dbReference type="WBParaSite" id="HDID_0000387701-mRNA-1">
    <property type="protein sequence ID" value="HDID_0000387701-mRNA-1"/>
    <property type="gene ID" value="HDID_0000387701"/>
</dbReference>
<dbReference type="AlphaFoldDB" id="A0A0R3SG67"/>
<reference evidence="3" key="1">
    <citation type="submission" date="2016-04" db="UniProtKB">
        <authorList>
            <consortium name="WormBaseParasite"/>
        </authorList>
    </citation>
    <scope>IDENTIFICATION</scope>
</reference>
<name>A0A0R3SG67_HYMDI</name>
<evidence type="ECO:0000313" key="1">
    <source>
        <dbReference type="EMBL" id="VDL40233.1"/>
    </source>
</evidence>
<dbReference type="Proteomes" id="UP000274504">
    <property type="component" value="Unassembled WGS sequence"/>
</dbReference>
<reference evidence="1 2" key="2">
    <citation type="submission" date="2018-11" db="EMBL/GenBank/DDBJ databases">
        <authorList>
            <consortium name="Pathogen Informatics"/>
        </authorList>
    </citation>
    <scope>NUCLEOTIDE SEQUENCE [LARGE SCALE GENOMIC DNA]</scope>
</reference>
<gene>
    <name evidence="1" type="ORF">HDID_LOCUS3875</name>
</gene>
<proteinExistence type="predicted"/>
<sequence length="567" mass="65689">MPSPNVAGYICHKELIGCYPAKFEKYIKDKFFVQSITPAIPLPDQTPVLALTFNSDRTFHPSRSTIFAGGDNCGNICIWNISEVYLWDQYPSQTQPFYKHNLEDSIFTLFFHPTRPLLAIGKSRDIVFLNWKARRFEAIWRFAIKESSPRWLNFSSDGSVMYSALNREKAEIKWYEEEENVLSPTEVPIDAVPRGNLLFFLILQDLLWFADKCICESCISRLCFWATAFQVFTQFPCSIVPAILDVKTALHKLIDIKPQCKPRALRVLHDIRQVPDPRKIVVFCDLPSMDWLMKNGLSQPFCENPRYMCCAPHMAEQYSNYCQLFRYSLCNKCVEGFWKWAVVEGHVLWWKWDLEDYYPSRKSAFPLIEASPSEVVRLCFRCCRNHIQISKIMKEDGKEIPKQIDTSLSDTVDIRTGTHFALLPPDQITEAGILLEQARIKRKISNPLEVTWNDLSPTTYSVYLASNKCVKPCSRCGVLVTRYVNIKSNNQKMLKFLCSPLFGNYLIEEEANCFDPDFTRQLLDILENRSAVFPIVRGYCFLCCKIAAFYFAVREQMPQRLGQVFQS</sequence>
<evidence type="ECO:0000313" key="2">
    <source>
        <dbReference type="Proteomes" id="UP000274504"/>
    </source>
</evidence>
<protein>
    <submittedName>
        <fullName evidence="3">WD_REPEATS_REGION domain-containing protein</fullName>
    </submittedName>
</protein>
<organism evidence="3">
    <name type="scientific">Hymenolepis diminuta</name>
    <name type="common">Rat tapeworm</name>
    <dbReference type="NCBI Taxonomy" id="6216"/>
    <lineage>
        <taxon>Eukaryota</taxon>
        <taxon>Metazoa</taxon>
        <taxon>Spiralia</taxon>
        <taxon>Lophotrochozoa</taxon>
        <taxon>Platyhelminthes</taxon>
        <taxon>Cestoda</taxon>
        <taxon>Eucestoda</taxon>
        <taxon>Cyclophyllidea</taxon>
        <taxon>Hymenolepididae</taxon>
        <taxon>Hymenolepis</taxon>
    </lineage>
</organism>
<evidence type="ECO:0000313" key="3">
    <source>
        <dbReference type="WBParaSite" id="HDID_0000387701-mRNA-1"/>
    </source>
</evidence>
<dbReference type="SUPFAM" id="SSF50978">
    <property type="entry name" value="WD40 repeat-like"/>
    <property type="match status" value="1"/>
</dbReference>
<dbReference type="InterPro" id="IPR015943">
    <property type="entry name" value="WD40/YVTN_repeat-like_dom_sf"/>
</dbReference>
<dbReference type="Gene3D" id="2.130.10.10">
    <property type="entry name" value="YVTN repeat-like/Quinoprotein amine dehydrogenase"/>
    <property type="match status" value="1"/>
</dbReference>
<dbReference type="InterPro" id="IPR036322">
    <property type="entry name" value="WD40_repeat_dom_sf"/>
</dbReference>